<protein>
    <submittedName>
        <fullName evidence="1">Uncharacterized protein</fullName>
    </submittedName>
</protein>
<dbReference type="RefSeq" id="WP_094846693.1">
    <property type="nucleotide sequence ID" value="NZ_NEVJ01000002.1"/>
</dbReference>
<dbReference type="EMBL" id="NEVJ01000002">
    <property type="protein sequence ID" value="OZI23732.1"/>
    <property type="molecule type" value="Genomic_DNA"/>
</dbReference>
<keyword evidence="2" id="KW-1185">Reference proteome</keyword>
<sequence length="142" mass="15435">MAKTPDIQAQRRANLKSLVTQRGDLASLAKAMGLAASSYLSQMAGGHRTISDDTARAIERAAGKPVRWLDEDHTARKPARQVANDTSFVQGAVQAVVAAQQELNASITPEKYAEIVQLVYELAQLEEAISPDYAKRLVKLTM</sequence>
<organism evidence="1 2">
    <name type="scientific">Bordetella genomosp. 9</name>
    <dbReference type="NCBI Taxonomy" id="1416803"/>
    <lineage>
        <taxon>Bacteria</taxon>
        <taxon>Pseudomonadati</taxon>
        <taxon>Pseudomonadota</taxon>
        <taxon>Betaproteobacteria</taxon>
        <taxon>Burkholderiales</taxon>
        <taxon>Alcaligenaceae</taxon>
        <taxon>Bordetella</taxon>
    </lineage>
</organism>
<dbReference type="Proteomes" id="UP000216857">
    <property type="component" value="Unassembled WGS sequence"/>
</dbReference>
<dbReference type="OrthoDB" id="9021722at2"/>
<reference evidence="1" key="1">
    <citation type="submission" date="2017-05" db="EMBL/GenBank/DDBJ databases">
        <title>Complete and WGS of Bordetella genogroups.</title>
        <authorList>
            <person name="Spilker T."/>
            <person name="Lipuma J."/>
        </authorList>
    </citation>
    <scope>NUCLEOTIDE SEQUENCE</scope>
    <source>
        <strain evidence="1">AU21707</strain>
    </source>
</reference>
<evidence type="ECO:0000313" key="1">
    <source>
        <dbReference type="EMBL" id="OZI23732.1"/>
    </source>
</evidence>
<dbReference type="AlphaFoldDB" id="A0A261RGD0"/>
<name>A0A261RGD0_9BORD</name>
<gene>
    <name evidence="1" type="ORF">CAL26_09890</name>
</gene>
<accession>A0A261RGD0</accession>
<proteinExistence type="predicted"/>
<evidence type="ECO:0000313" key="2">
    <source>
        <dbReference type="Proteomes" id="UP000216857"/>
    </source>
</evidence>
<comment type="caution">
    <text evidence="1">The sequence shown here is derived from an EMBL/GenBank/DDBJ whole genome shotgun (WGS) entry which is preliminary data.</text>
</comment>